<feature type="transmembrane region" description="Helical" evidence="12">
    <location>
        <begin position="254"/>
        <end position="276"/>
    </location>
</feature>
<dbReference type="SMART" id="SM01381">
    <property type="entry name" value="7TM_GPCR_Srsx"/>
    <property type="match status" value="1"/>
</dbReference>
<reference evidence="13" key="1">
    <citation type="submission" date="2022-03" db="EMBL/GenBank/DDBJ databases">
        <authorList>
            <person name="Martin C."/>
        </authorList>
    </citation>
    <scope>NUCLEOTIDE SEQUENCE</scope>
</reference>
<evidence type="ECO:0000256" key="8">
    <source>
        <dbReference type="ARBA" id="ARBA00023170"/>
    </source>
</evidence>
<feature type="transmembrane region" description="Helical" evidence="12">
    <location>
        <begin position="377"/>
        <end position="400"/>
    </location>
</feature>
<dbReference type="InterPro" id="IPR000276">
    <property type="entry name" value="GPCR_Rhodpsn"/>
</dbReference>
<evidence type="ECO:0000256" key="6">
    <source>
        <dbReference type="ARBA" id="ARBA00023136"/>
    </source>
</evidence>
<keyword evidence="3 10" id="KW-0812">Transmembrane</keyword>
<keyword evidence="5 10" id="KW-0297">G-protein coupled receptor</keyword>
<evidence type="ECO:0000256" key="10">
    <source>
        <dbReference type="RuleBase" id="RU000688"/>
    </source>
</evidence>
<dbReference type="InterPro" id="IPR017452">
    <property type="entry name" value="GPCR_Rhodpsn_7TM"/>
</dbReference>
<dbReference type="PANTHER" id="PTHR24248:SF125">
    <property type="entry name" value="DOPAMINE D2-LIKE RECEPTOR"/>
    <property type="match status" value="1"/>
</dbReference>
<name>A0A8J1XSI5_OWEFU</name>
<comment type="subcellular location">
    <subcellularLocation>
        <location evidence="1">Cell membrane</location>
        <topology evidence="1">Multi-pass membrane protein</topology>
    </subcellularLocation>
</comment>
<feature type="transmembrane region" description="Helical" evidence="12">
    <location>
        <begin position="630"/>
        <end position="650"/>
    </location>
</feature>
<evidence type="ECO:0000256" key="4">
    <source>
        <dbReference type="ARBA" id="ARBA00022989"/>
    </source>
</evidence>
<dbReference type="FunFam" id="1.20.1070.10:FF:000523">
    <property type="entry name" value="5-hydroxytryptamine receptor 2B"/>
    <property type="match status" value="1"/>
</dbReference>
<organism evidence="13 14">
    <name type="scientific">Owenia fusiformis</name>
    <name type="common">Polychaete worm</name>
    <dbReference type="NCBI Taxonomy" id="6347"/>
    <lineage>
        <taxon>Eukaryota</taxon>
        <taxon>Metazoa</taxon>
        <taxon>Spiralia</taxon>
        <taxon>Lophotrochozoa</taxon>
        <taxon>Annelida</taxon>
        <taxon>Polychaeta</taxon>
        <taxon>Sedentaria</taxon>
        <taxon>Canalipalpata</taxon>
        <taxon>Sabellida</taxon>
        <taxon>Oweniida</taxon>
        <taxon>Oweniidae</taxon>
        <taxon>Owenia</taxon>
    </lineage>
</organism>
<comment type="caution">
    <text evidence="13">The sequence shown here is derived from an EMBL/GenBank/DDBJ whole genome shotgun (WGS) entry which is preliminary data.</text>
</comment>
<dbReference type="PROSITE" id="PS50262">
    <property type="entry name" value="G_PROTEIN_RECEP_F1_2"/>
    <property type="match status" value="1"/>
</dbReference>
<gene>
    <name evidence="13" type="ORF">OFUS_LOCUS21302</name>
</gene>
<dbReference type="PANTHER" id="PTHR24248">
    <property type="entry name" value="ADRENERGIC RECEPTOR-RELATED G-PROTEIN COUPLED RECEPTOR"/>
    <property type="match status" value="1"/>
</dbReference>
<feature type="transmembrane region" description="Helical" evidence="12">
    <location>
        <begin position="670"/>
        <end position="693"/>
    </location>
</feature>
<feature type="compositionally biased region" description="Basic and acidic residues" evidence="11">
    <location>
        <begin position="432"/>
        <end position="441"/>
    </location>
</feature>
<feature type="compositionally biased region" description="Polar residues" evidence="11">
    <location>
        <begin position="513"/>
        <end position="523"/>
    </location>
</feature>
<feature type="region of interest" description="Disordered" evidence="11">
    <location>
        <begin position="15"/>
        <end position="39"/>
    </location>
</feature>
<evidence type="ECO:0000256" key="12">
    <source>
        <dbReference type="SAM" id="Phobius"/>
    </source>
</evidence>
<keyword evidence="14" id="KW-1185">Reference proteome</keyword>
<evidence type="ECO:0000256" key="9">
    <source>
        <dbReference type="ARBA" id="ARBA00023224"/>
    </source>
</evidence>
<evidence type="ECO:0000313" key="14">
    <source>
        <dbReference type="Proteomes" id="UP000749559"/>
    </source>
</evidence>
<feature type="region of interest" description="Disordered" evidence="11">
    <location>
        <begin position="566"/>
        <end position="597"/>
    </location>
</feature>
<accession>A0A8J1XSI5</accession>
<feature type="transmembrane region" description="Helical" evidence="12">
    <location>
        <begin position="291"/>
        <end position="312"/>
    </location>
</feature>
<keyword evidence="6 12" id="KW-0472">Membrane</keyword>
<keyword evidence="9 10" id="KW-0807">Transducer</keyword>
<keyword evidence="2" id="KW-1003">Cell membrane</keyword>
<keyword evidence="7" id="KW-1015">Disulfide bond</keyword>
<evidence type="ECO:0000313" key="13">
    <source>
        <dbReference type="EMBL" id="CAH1796947.1"/>
    </source>
</evidence>
<dbReference type="GO" id="GO:0005886">
    <property type="term" value="C:plasma membrane"/>
    <property type="evidence" value="ECO:0007669"/>
    <property type="project" value="UniProtKB-SubCell"/>
</dbReference>
<feature type="transmembrane region" description="Helical" evidence="12">
    <location>
        <begin position="218"/>
        <end position="242"/>
    </location>
</feature>
<protein>
    <submittedName>
        <fullName evidence="13">Uncharacterized protein</fullName>
    </submittedName>
</protein>
<dbReference type="OrthoDB" id="10010417at2759"/>
<feature type="region of interest" description="Disordered" evidence="11">
    <location>
        <begin position="424"/>
        <end position="538"/>
    </location>
</feature>
<keyword evidence="8 10" id="KW-0675">Receptor</keyword>
<dbReference type="EMBL" id="CAIIXF020000010">
    <property type="protein sequence ID" value="CAH1796947.1"/>
    <property type="molecule type" value="Genomic_DNA"/>
</dbReference>
<dbReference type="GO" id="GO:0004930">
    <property type="term" value="F:G protein-coupled receptor activity"/>
    <property type="evidence" value="ECO:0007669"/>
    <property type="project" value="UniProtKB-KW"/>
</dbReference>
<evidence type="ECO:0000256" key="2">
    <source>
        <dbReference type="ARBA" id="ARBA00022475"/>
    </source>
</evidence>
<dbReference type="SUPFAM" id="SSF81321">
    <property type="entry name" value="Family A G protein-coupled receptor-like"/>
    <property type="match status" value="1"/>
</dbReference>
<proteinExistence type="inferred from homology"/>
<dbReference type="PRINTS" id="PR00237">
    <property type="entry name" value="GPCRRHODOPSN"/>
</dbReference>
<evidence type="ECO:0000256" key="5">
    <source>
        <dbReference type="ARBA" id="ARBA00023040"/>
    </source>
</evidence>
<dbReference type="GO" id="GO:0045202">
    <property type="term" value="C:synapse"/>
    <property type="evidence" value="ECO:0007669"/>
    <property type="project" value="GOC"/>
</dbReference>
<dbReference type="Gene3D" id="1.20.1070.10">
    <property type="entry name" value="Rhodopsin 7-helix transmembrane proteins"/>
    <property type="match status" value="2"/>
</dbReference>
<sequence length="714" mass="80338">MDWKNSSEVYNNSTTTEAVTMDYGNTTTESSRSTPTSYPIERATDSAQYDNSIATSVSAPLFNRTTQFYPSSTELISQLDRKNEDMIPSLEQKYEQASSMVSEDVAPLLQATTEEMDSTPSPTENNITLSEYVRPDYLKSANSTLNLNKSAGIREGIIDDGLHNLTNHTLFPIGYTNMNEMQLNLSFCDFDLNSTWCYYNETDNDTDSINTMDDGYKYFALILSIFPILTVFGNILVVIAVYRERNLRTVTNYFIVSLALADIGVAVLVMPFAIYVEIVGVWTFGDQLCDAWVSLDVMFCTASILNLTAISVDRFIAVTQPIKYAKHKNSRRVWVMLALAWFISIAIASPIALGMNYSADLEPKRDPNLCIFYNSDFIISSSMGSFYIPALVMGILYWRIFKAIRLRARKSLQHKKISSTCFENQNTQTGSDHNDNGKSSDVDGCVTDNSLKELVSPSSPRRYRPSLTADSGAILNTVTITTEEETDTEVIRNQTATSEDLLSPTDGEKQSDNNKLSPVSEDSPSGLEFERNGDSGYHAPVTVEAETSFNTLTVPSAKALTIQTPRYMPSHTGGNYKGVKYKKRLNPKSNGTTHRAQRKSVTKFNFHMRSSRKRKEKFSSKRERKATKTLAIVLGVFLICWVPFFTANNVKAICIRYKLQDRPECNIDPVLFSFFVWLGYINSFLNPVIYTIFNVEFRKAFKRILVDACQHSNV</sequence>
<feature type="transmembrane region" description="Helical" evidence="12">
    <location>
        <begin position="333"/>
        <end position="357"/>
    </location>
</feature>
<evidence type="ECO:0000256" key="7">
    <source>
        <dbReference type="ARBA" id="ARBA00023157"/>
    </source>
</evidence>
<dbReference type="AlphaFoldDB" id="A0A8J1XSI5"/>
<evidence type="ECO:0000256" key="1">
    <source>
        <dbReference type="ARBA" id="ARBA00004651"/>
    </source>
</evidence>
<keyword evidence="4 12" id="KW-1133">Transmembrane helix</keyword>
<dbReference type="PROSITE" id="PS00237">
    <property type="entry name" value="G_PROTEIN_RECEP_F1_1"/>
    <property type="match status" value="1"/>
</dbReference>
<dbReference type="Proteomes" id="UP000749559">
    <property type="component" value="Unassembled WGS sequence"/>
</dbReference>
<dbReference type="GO" id="GO:0001591">
    <property type="term" value="F:dopamine neurotransmitter receptor activity, coupled via Gi/Go"/>
    <property type="evidence" value="ECO:0007669"/>
    <property type="project" value="TreeGrafter"/>
</dbReference>
<evidence type="ECO:0000256" key="3">
    <source>
        <dbReference type="ARBA" id="ARBA00022692"/>
    </source>
</evidence>
<comment type="similarity">
    <text evidence="10">Belongs to the G-protein coupled receptor 1 family.</text>
</comment>
<evidence type="ECO:0000256" key="11">
    <source>
        <dbReference type="SAM" id="MobiDB-lite"/>
    </source>
</evidence>
<dbReference type="Pfam" id="PF00001">
    <property type="entry name" value="7tm_1"/>
    <property type="match status" value="1"/>
</dbReference>
<feature type="compositionally biased region" description="Low complexity" evidence="11">
    <location>
        <begin position="26"/>
        <end position="37"/>
    </location>
</feature>